<evidence type="ECO:0000256" key="6">
    <source>
        <dbReference type="ARBA" id="ARBA00023052"/>
    </source>
</evidence>
<dbReference type="InterPro" id="IPR005475">
    <property type="entry name" value="Transketolase-like_Pyr-bd"/>
</dbReference>
<keyword evidence="7" id="KW-0496">Mitochondrion</keyword>
<dbReference type="AlphaFoldDB" id="A0A914LX89"/>
<dbReference type="NCBIfam" id="NF006914">
    <property type="entry name" value="PRK09404.1"/>
    <property type="match status" value="1"/>
</dbReference>
<dbReference type="Pfam" id="PF16870">
    <property type="entry name" value="OxoGdeHyase_C"/>
    <property type="match status" value="1"/>
</dbReference>
<dbReference type="GO" id="GO:0016624">
    <property type="term" value="F:oxidoreductase activity, acting on the aldehyde or oxo group of donors, disulfide as acceptor"/>
    <property type="evidence" value="ECO:0007669"/>
    <property type="project" value="InterPro"/>
</dbReference>
<evidence type="ECO:0000256" key="7">
    <source>
        <dbReference type="ARBA" id="ARBA00023128"/>
    </source>
</evidence>
<comment type="similarity">
    <text evidence="3">Belongs to the alpha-ketoglutarate dehydrogenase family.</text>
</comment>
<dbReference type="GO" id="GO:0030976">
    <property type="term" value="F:thiamine pyrophosphate binding"/>
    <property type="evidence" value="ECO:0007669"/>
    <property type="project" value="InterPro"/>
</dbReference>
<reference evidence="10" key="1">
    <citation type="submission" date="2022-11" db="UniProtKB">
        <authorList>
            <consortium name="WormBaseParasite"/>
        </authorList>
    </citation>
    <scope>IDENTIFICATION</scope>
</reference>
<keyword evidence="4" id="KW-0809">Transit peptide</keyword>
<dbReference type="SMART" id="SM00861">
    <property type="entry name" value="Transket_pyr"/>
    <property type="match status" value="1"/>
</dbReference>
<proteinExistence type="inferred from homology"/>
<keyword evidence="5" id="KW-0560">Oxidoreductase</keyword>
<evidence type="ECO:0000313" key="9">
    <source>
        <dbReference type="Proteomes" id="UP000887563"/>
    </source>
</evidence>
<dbReference type="PANTHER" id="PTHR23152:SF4">
    <property type="entry name" value="2-OXOADIPATE DEHYDROGENASE COMPLEX COMPONENT E1"/>
    <property type="match status" value="1"/>
</dbReference>
<comment type="cofactor">
    <cofactor evidence="1">
        <name>thiamine diphosphate</name>
        <dbReference type="ChEBI" id="CHEBI:58937"/>
    </cofactor>
</comment>
<dbReference type="InterPro" id="IPR029061">
    <property type="entry name" value="THDP-binding"/>
</dbReference>
<dbReference type="PANTHER" id="PTHR23152">
    <property type="entry name" value="2-OXOGLUTARATE DEHYDROGENASE"/>
    <property type="match status" value="1"/>
</dbReference>
<evidence type="ECO:0000259" key="8">
    <source>
        <dbReference type="SMART" id="SM00861"/>
    </source>
</evidence>
<dbReference type="WBParaSite" id="Minc3s00887g18515">
    <property type="protein sequence ID" value="Minc3s00887g18515"/>
    <property type="gene ID" value="Minc3s00887g18515"/>
</dbReference>
<sequence length="891" mass="101087">MFTFHLKFPHKCHFFKNIPKRLYWQGRDIFGCSAIEKPSTTVLENEGISSFIEDNEKGINSLINAYRRYGHLQAVIDPLNLGCRERINELNPNLYGLDKDENEVLSTIERLNKIYSGNIGIQFMHLKSVEERNFFIKMFENSLNEFKINSEEKIERLKLLLKMKAFEQFLALKFPALKRYSGEGAETMAIFFHQLLEDCSQYGIQEFFWGGAHRGRLALQNVLFQYPTGQLFRKLCGMREAPEDISGMGDVSSHLHSDFNYKTINDNNVHVSTLPNPSHLEATIATIYGKARARAQTLRIGDYGGQVVGEGILAVHHHGDGAFTGQGIVWEALSMSQVPNFRIGGSIHLIVNNQLAFTADKNIGRSSIHCGNVALAIDCPLICVNAENILEVIKAAKIALKYRHIFRKEIFVELICYRRYGHNELDEPRFTQPKMYKAIDKQKCLVDCFKEELINDGIFTEERANFVVKEYLNELNEILLNVNNGKIPPIIDHLRGNWKGFKQAPKCVTKWNTGLNKELLKLIGVASVNVPNDFSIHPTLQKSLVNSRLEKIQNGNIDWSTAESLSIGSALLQGFDVRLSGQDVGRGTFSQRHAMLVCQQTDKVYIPLNKIQEGQKCFLEIANSPLSEAAVVGFEYGFAIENPKRLVIWEAQFGDFYNGAQVQIDTLVASGESKWFLQNGLVLLLPHGFDGAGPDHSSAHIERFLSLTDSSESQLIPDEDNINMRIITPYRKPLVIITPKLLLRHSFSSSPIEDFIEETSFQPVLFDKTIKENKNIKKVIICSGKHSLTLFNERSKREISDTAIVHLEEICPFPIVDLAKIFDIYSNAKSFIWSQEEPRNAGCWPFIQNRFKNAFGIELKYAGRAEQAWIATSIAEVHEKEVLDILEKTFS</sequence>
<keyword evidence="6" id="KW-0786">Thiamine pyrophosphate</keyword>
<dbReference type="GO" id="GO:0005739">
    <property type="term" value="C:mitochondrion"/>
    <property type="evidence" value="ECO:0007669"/>
    <property type="project" value="UniProtKB-SubCell"/>
</dbReference>
<organism evidence="9 10">
    <name type="scientific">Meloidogyne incognita</name>
    <name type="common">Southern root-knot nematode worm</name>
    <name type="synonym">Oxyuris incognita</name>
    <dbReference type="NCBI Taxonomy" id="6306"/>
    <lineage>
        <taxon>Eukaryota</taxon>
        <taxon>Metazoa</taxon>
        <taxon>Ecdysozoa</taxon>
        <taxon>Nematoda</taxon>
        <taxon>Chromadorea</taxon>
        <taxon>Rhabditida</taxon>
        <taxon>Tylenchina</taxon>
        <taxon>Tylenchomorpha</taxon>
        <taxon>Tylenchoidea</taxon>
        <taxon>Meloidogynidae</taxon>
        <taxon>Meloidogyninae</taxon>
        <taxon>Meloidogyne</taxon>
        <taxon>Meloidogyne incognita group</taxon>
    </lineage>
</organism>
<dbReference type="Proteomes" id="UP000887563">
    <property type="component" value="Unplaced"/>
</dbReference>
<evidence type="ECO:0000313" key="10">
    <source>
        <dbReference type="WBParaSite" id="Minc3s00887g18515"/>
    </source>
</evidence>
<dbReference type="InterPro" id="IPR011603">
    <property type="entry name" value="2oxoglutarate_DH_E1"/>
</dbReference>
<evidence type="ECO:0000256" key="4">
    <source>
        <dbReference type="ARBA" id="ARBA00022946"/>
    </source>
</evidence>
<dbReference type="Gene3D" id="3.40.50.12470">
    <property type="match status" value="1"/>
</dbReference>
<dbReference type="SUPFAM" id="SSF52518">
    <property type="entry name" value="Thiamin diphosphate-binding fold (THDP-binding)"/>
    <property type="match status" value="2"/>
</dbReference>
<dbReference type="PIRSF" id="PIRSF000157">
    <property type="entry name" value="Oxoglu_dh_E1"/>
    <property type="match status" value="1"/>
</dbReference>
<name>A0A914LX89_MELIC</name>
<evidence type="ECO:0000256" key="3">
    <source>
        <dbReference type="ARBA" id="ARBA00006936"/>
    </source>
</evidence>
<dbReference type="InterPro" id="IPR031717">
    <property type="entry name" value="ODO-1/KGD_C"/>
</dbReference>
<dbReference type="Gene3D" id="3.40.50.11610">
    <property type="entry name" value="Multifunctional 2-oxoglutarate metabolism enzyme, C-terminal domain"/>
    <property type="match status" value="1"/>
</dbReference>
<dbReference type="Pfam" id="PF00676">
    <property type="entry name" value="E1_dh"/>
    <property type="match status" value="1"/>
</dbReference>
<dbReference type="InterPro" id="IPR001017">
    <property type="entry name" value="DH_E1"/>
</dbReference>
<evidence type="ECO:0000256" key="1">
    <source>
        <dbReference type="ARBA" id="ARBA00001964"/>
    </source>
</evidence>
<dbReference type="Gene3D" id="3.40.50.970">
    <property type="match status" value="1"/>
</dbReference>
<keyword evidence="9" id="KW-1185">Reference proteome</keyword>
<evidence type="ECO:0000256" key="5">
    <source>
        <dbReference type="ARBA" id="ARBA00023002"/>
    </source>
</evidence>
<accession>A0A914LX89</accession>
<feature type="domain" description="Transketolase-like pyrimidine-binding" evidence="8">
    <location>
        <begin position="557"/>
        <end position="745"/>
    </location>
</feature>
<dbReference type="InterPro" id="IPR042179">
    <property type="entry name" value="KGD_C_sf"/>
</dbReference>
<evidence type="ECO:0000256" key="2">
    <source>
        <dbReference type="ARBA" id="ARBA00004173"/>
    </source>
</evidence>
<comment type="subcellular location">
    <subcellularLocation>
        <location evidence="2">Mitochondrion</location>
    </subcellularLocation>
</comment>
<dbReference type="Pfam" id="PF02779">
    <property type="entry name" value="Transket_pyr"/>
    <property type="match status" value="1"/>
</dbReference>
<protein>
    <submittedName>
        <fullName evidence="10">Transketolase-like pyrimidine-binding domain-containing protein</fullName>
    </submittedName>
</protein>